<name>A0ABN6MV15_9BACT</name>
<evidence type="ECO:0000313" key="3">
    <source>
        <dbReference type="EMBL" id="BDG03644.1"/>
    </source>
</evidence>
<sequence length="390" mass="38849">MKRLIRGRIAVASSLVVLACGSSKSSTNPNPAQTTTLQTWVVQESAPTLTTEQRAAFLAGELYVNAHTAAHGSGEIRGQLDRAGTIRLATLDGAQETPAVTTSAFGAGVLSVDDAGQVRGFLITSGLVSPTAAHVHLAARGTPGGIIIPLSGGPELWVVPDDAAALTADQRAAFAAGDLYFNAHTAAHPNGEIRGQLDRSGTVRLATLEGSEETPAVTTSAFGGSIFAVDDSTGQVSGFALTSGLVSATAAHLHQAARGTPGAIVLPLSGGPDLWVVADGAAALPADVRAAFAAGDLYVNAHTAAHPNGEIRGQLDRTGAARLASLDGAQETPPVTTTAFGGAAIAVDDGSGEVTGFLVTSGLASPTAAHVHGIGARGAPAGVLVPLSGP</sequence>
<evidence type="ECO:0000256" key="1">
    <source>
        <dbReference type="SAM" id="SignalP"/>
    </source>
</evidence>
<organism evidence="3 4">
    <name type="scientific">Anaeromyxobacter oryzae</name>
    <dbReference type="NCBI Taxonomy" id="2918170"/>
    <lineage>
        <taxon>Bacteria</taxon>
        <taxon>Pseudomonadati</taxon>
        <taxon>Myxococcota</taxon>
        <taxon>Myxococcia</taxon>
        <taxon>Myxococcales</taxon>
        <taxon>Cystobacterineae</taxon>
        <taxon>Anaeromyxobacteraceae</taxon>
        <taxon>Anaeromyxobacter</taxon>
    </lineage>
</organism>
<feature type="domain" description="CHRD" evidence="2">
    <location>
        <begin position="200"/>
        <end position="320"/>
    </location>
</feature>
<proteinExistence type="predicted"/>
<feature type="chain" id="PRO_5046964371" description="CHRD domain-containing protein" evidence="1">
    <location>
        <begin position="20"/>
        <end position="390"/>
    </location>
</feature>
<evidence type="ECO:0000313" key="4">
    <source>
        <dbReference type="Proteomes" id="UP001162891"/>
    </source>
</evidence>
<protein>
    <recommendedName>
        <fullName evidence="2">CHRD domain-containing protein</fullName>
    </recommendedName>
</protein>
<reference evidence="4" key="1">
    <citation type="journal article" date="2022" name="Int. J. Syst. Evol. Microbiol.">
        <title>Anaeromyxobacter oryzae sp. nov., Anaeromyxobacter diazotrophicus sp. nov. and Anaeromyxobacter paludicola sp. nov., isolated from paddy soils.</title>
        <authorList>
            <person name="Itoh H."/>
            <person name="Xu Z."/>
            <person name="Mise K."/>
            <person name="Masuda Y."/>
            <person name="Ushijima N."/>
            <person name="Hayakawa C."/>
            <person name="Shiratori Y."/>
            <person name="Senoo K."/>
        </authorList>
    </citation>
    <scope>NUCLEOTIDE SEQUENCE [LARGE SCALE GENOMIC DNA]</scope>
    <source>
        <strain evidence="4">Red232</strain>
    </source>
</reference>
<gene>
    <name evidence="3" type="ORF">AMOR_26400</name>
</gene>
<keyword evidence="4" id="KW-1185">Reference proteome</keyword>
<evidence type="ECO:0000259" key="2">
    <source>
        <dbReference type="PROSITE" id="PS50933"/>
    </source>
</evidence>
<dbReference type="PROSITE" id="PS51257">
    <property type="entry name" value="PROKAR_LIPOPROTEIN"/>
    <property type="match status" value="1"/>
</dbReference>
<dbReference type="EMBL" id="AP025591">
    <property type="protein sequence ID" value="BDG03644.1"/>
    <property type="molecule type" value="Genomic_DNA"/>
</dbReference>
<keyword evidence="1" id="KW-0732">Signal</keyword>
<dbReference type="PROSITE" id="PS50933">
    <property type="entry name" value="CHRD"/>
    <property type="match status" value="1"/>
</dbReference>
<dbReference type="Pfam" id="PF07452">
    <property type="entry name" value="CHRD"/>
    <property type="match status" value="4"/>
</dbReference>
<feature type="signal peptide" evidence="1">
    <location>
        <begin position="1"/>
        <end position="19"/>
    </location>
</feature>
<dbReference type="SMART" id="SM00754">
    <property type="entry name" value="CHRD"/>
    <property type="match status" value="2"/>
</dbReference>
<dbReference type="InterPro" id="IPR010895">
    <property type="entry name" value="CHRD"/>
</dbReference>
<dbReference type="RefSeq" id="WP_248361821.1">
    <property type="nucleotide sequence ID" value="NZ_AP025591.1"/>
</dbReference>
<accession>A0ABN6MV15</accession>
<dbReference type="Proteomes" id="UP001162891">
    <property type="component" value="Chromosome"/>
</dbReference>